<dbReference type="PRINTS" id="PR00387">
    <property type="entry name" value="PDIESTERASE1"/>
</dbReference>
<reference evidence="10 11" key="1">
    <citation type="submission" date="2016-11" db="EMBL/GenBank/DDBJ databases">
        <title>The macronuclear genome of Stentor coeruleus: a giant cell with tiny introns.</title>
        <authorList>
            <person name="Slabodnick M."/>
            <person name="Ruby J.G."/>
            <person name="Reiff S.B."/>
            <person name="Swart E.C."/>
            <person name="Gosai S."/>
            <person name="Prabakaran S."/>
            <person name="Witkowska E."/>
            <person name="Larue G.E."/>
            <person name="Fisher S."/>
            <person name="Freeman R.M."/>
            <person name="Gunawardena J."/>
            <person name="Chu W."/>
            <person name="Stover N.A."/>
            <person name="Gregory B.D."/>
            <person name="Nowacki M."/>
            <person name="Derisi J."/>
            <person name="Roy S.W."/>
            <person name="Marshall W.F."/>
            <person name="Sood P."/>
        </authorList>
    </citation>
    <scope>NUCLEOTIDE SEQUENCE [LARGE SCALE GENOMIC DNA]</scope>
    <source>
        <strain evidence="10">WM001</strain>
    </source>
</reference>
<gene>
    <name evidence="10" type="ORF">SteCoe_32255</name>
</gene>
<sequence>MKMVTLTDLASLGISLITMNIVGFIGKIALIIVGIQNSWILYSIYVGILSFSRSPGETAAFCWVFLSNIQCLSTQELYSNAILQIIILLLIGGLFTNDLTLFAPVLLCIGYKIYMSSIASQKKELEVFSQRVQEENKFYIEKLETLKKSFRHSPKLRRSSSLLNKLRSLQKTHMVQSFTEGSDNDSPMSDIEFESGSRRGSSSAEEKLINTPKSSSSVIEHILPGISNEEIKEIITALISQEYLLWNPEKCGEQEVDVIAVALEAKKVFTQSIETLPGSSHRVMPIKKGTSRLRSIRSMVELSEPLSQALESIGEWDFDCFELIKVTKDPAFEVGFYIFNTLGLCERFQIDNASLRKFLTTVENGYNRNNFYHNSIHAADVTASTLFLIQKGLSRCGNLVDLDVFALIVAALCHDIGHPGVNNAFLVATGNELALKYNDLSCLENMHSNKAFTIMRSEGCKITQYLCKPDFQRFRKSVLGAILSTDLQVHFDKVTEFRVNLDKKLDISDDKFRHLAIQMCLKCADIGHGARKLAIHIQWTCLITKEFFKQGEKEREFGIPVTPLCDRDNCIVSKSQVGFLEYLVTPLFKVWEDFIEQNNEEESELETRICLMNVRENIEYWNEEHKNYQLGKPNFFLDSDPPVLGTEC</sequence>
<evidence type="ECO:0000256" key="7">
    <source>
        <dbReference type="SAM" id="MobiDB-lite"/>
    </source>
</evidence>
<feature type="domain" description="PDEase" evidence="9">
    <location>
        <begin position="298"/>
        <end position="628"/>
    </location>
</feature>
<keyword evidence="11" id="KW-1185">Reference proteome</keyword>
<evidence type="ECO:0000256" key="3">
    <source>
        <dbReference type="PIRSR" id="PIRSR623088-1"/>
    </source>
</evidence>
<name>A0A1R2AZH4_9CILI</name>
<evidence type="ECO:0000313" key="10">
    <source>
        <dbReference type="EMBL" id="OMJ69908.1"/>
    </source>
</evidence>
<proteinExistence type="inferred from homology"/>
<feature type="active site" description="Proton donor" evidence="3">
    <location>
        <position position="373"/>
    </location>
</feature>
<dbReference type="InterPro" id="IPR023088">
    <property type="entry name" value="PDEase"/>
</dbReference>
<evidence type="ECO:0000256" key="2">
    <source>
        <dbReference type="ARBA" id="ARBA00022801"/>
    </source>
</evidence>
<comment type="caution">
    <text evidence="10">The sequence shown here is derived from an EMBL/GenBank/DDBJ whole genome shotgun (WGS) entry which is preliminary data.</text>
</comment>
<feature type="binding site" evidence="4">
    <location>
        <position position="576"/>
    </location>
    <ligand>
        <name>AMP</name>
        <dbReference type="ChEBI" id="CHEBI:456215"/>
    </ligand>
</feature>
<keyword evidence="1 5" id="KW-0479">Metal-binding</keyword>
<evidence type="ECO:0000256" key="5">
    <source>
        <dbReference type="PIRSR" id="PIRSR623088-3"/>
    </source>
</evidence>
<dbReference type="EMBL" id="MPUH01001145">
    <property type="protein sequence ID" value="OMJ69908.1"/>
    <property type="molecule type" value="Genomic_DNA"/>
</dbReference>
<dbReference type="PROSITE" id="PS00126">
    <property type="entry name" value="PDEASE_I_1"/>
    <property type="match status" value="1"/>
</dbReference>
<dbReference type="PROSITE" id="PS51845">
    <property type="entry name" value="PDEASE_I_2"/>
    <property type="match status" value="1"/>
</dbReference>
<feature type="binding site" evidence="4">
    <location>
        <position position="415"/>
    </location>
    <ligand>
        <name>AMP</name>
        <dbReference type="ChEBI" id="CHEBI:456215"/>
    </ligand>
</feature>
<dbReference type="InterPro" id="IPR002073">
    <property type="entry name" value="PDEase_catalytic_dom"/>
</dbReference>
<comment type="similarity">
    <text evidence="6">Belongs to the cyclic nucleotide phosphodiesterase family.</text>
</comment>
<dbReference type="GO" id="GO:0004114">
    <property type="term" value="F:3',5'-cyclic-nucleotide phosphodiesterase activity"/>
    <property type="evidence" value="ECO:0007669"/>
    <property type="project" value="InterPro"/>
</dbReference>
<evidence type="ECO:0000313" key="11">
    <source>
        <dbReference type="Proteomes" id="UP000187209"/>
    </source>
</evidence>
<dbReference type="PANTHER" id="PTHR11347">
    <property type="entry name" value="CYCLIC NUCLEOTIDE PHOSPHODIESTERASE"/>
    <property type="match status" value="1"/>
</dbReference>
<accession>A0A1R2AZH4</accession>
<comment type="cofactor">
    <cofactor evidence="6">
        <name>a divalent metal cation</name>
        <dbReference type="ChEBI" id="CHEBI:60240"/>
    </cofactor>
    <text evidence="6">Binds 2 divalent metal cations per subunit. Site 1 may preferentially bind zinc ions, while site 2 has a preference for magnesium and/or manganese ions.</text>
</comment>
<keyword evidence="8" id="KW-0472">Membrane</keyword>
<keyword evidence="8" id="KW-0812">Transmembrane</keyword>
<organism evidence="10 11">
    <name type="scientific">Stentor coeruleus</name>
    <dbReference type="NCBI Taxonomy" id="5963"/>
    <lineage>
        <taxon>Eukaryota</taxon>
        <taxon>Sar</taxon>
        <taxon>Alveolata</taxon>
        <taxon>Ciliophora</taxon>
        <taxon>Postciliodesmatophora</taxon>
        <taxon>Heterotrichea</taxon>
        <taxon>Heterotrichida</taxon>
        <taxon>Stentoridae</taxon>
        <taxon>Stentor</taxon>
    </lineage>
</organism>
<dbReference type="EC" id="3.1.4.-" evidence="6"/>
<feature type="compositionally biased region" description="Polar residues" evidence="7">
    <location>
        <begin position="177"/>
        <end position="187"/>
    </location>
</feature>
<dbReference type="GO" id="GO:0007165">
    <property type="term" value="P:signal transduction"/>
    <property type="evidence" value="ECO:0007669"/>
    <property type="project" value="InterPro"/>
</dbReference>
<dbReference type="AlphaFoldDB" id="A0A1R2AZH4"/>
<keyword evidence="8" id="KW-1133">Transmembrane helix</keyword>
<dbReference type="InterPro" id="IPR003607">
    <property type="entry name" value="HD/PDEase_dom"/>
</dbReference>
<dbReference type="InterPro" id="IPR036971">
    <property type="entry name" value="PDEase_catalytic_dom_sf"/>
</dbReference>
<dbReference type="OrthoDB" id="189220at2759"/>
<evidence type="ECO:0000256" key="1">
    <source>
        <dbReference type="ARBA" id="ARBA00022723"/>
    </source>
</evidence>
<dbReference type="SMART" id="SM00471">
    <property type="entry name" value="HDc"/>
    <property type="match status" value="1"/>
</dbReference>
<dbReference type="InterPro" id="IPR023174">
    <property type="entry name" value="PDEase_CS"/>
</dbReference>
<feature type="region of interest" description="Disordered" evidence="7">
    <location>
        <begin position="177"/>
        <end position="212"/>
    </location>
</feature>
<dbReference type="CDD" id="cd00077">
    <property type="entry name" value="HDc"/>
    <property type="match status" value="1"/>
</dbReference>
<keyword evidence="2 6" id="KW-0378">Hydrolase</keyword>
<dbReference type="SUPFAM" id="SSF109604">
    <property type="entry name" value="HD-domain/PDEase-like"/>
    <property type="match status" value="1"/>
</dbReference>
<evidence type="ECO:0000256" key="6">
    <source>
        <dbReference type="RuleBase" id="RU363067"/>
    </source>
</evidence>
<feature type="transmembrane region" description="Helical" evidence="8">
    <location>
        <begin position="39"/>
        <end position="65"/>
    </location>
</feature>
<feature type="binding site" evidence="4">
    <location>
        <position position="525"/>
    </location>
    <ligand>
        <name>AMP</name>
        <dbReference type="ChEBI" id="CHEBI:456215"/>
    </ligand>
</feature>
<dbReference type="Pfam" id="PF00233">
    <property type="entry name" value="PDEase_I"/>
    <property type="match status" value="1"/>
</dbReference>
<feature type="binding site" evidence="5">
    <location>
        <position position="377"/>
    </location>
    <ligand>
        <name>Zn(2+)</name>
        <dbReference type="ChEBI" id="CHEBI:29105"/>
        <label>1</label>
    </ligand>
</feature>
<feature type="binding site" evidence="5">
    <location>
        <position position="415"/>
    </location>
    <ligand>
        <name>Zn(2+)</name>
        <dbReference type="ChEBI" id="CHEBI:29105"/>
        <label>1</label>
    </ligand>
</feature>
<feature type="binding site" evidence="5">
    <location>
        <position position="525"/>
    </location>
    <ligand>
        <name>Zn(2+)</name>
        <dbReference type="ChEBI" id="CHEBI:29105"/>
        <label>1</label>
    </ligand>
</feature>
<dbReference type="Gene3D" id="1.10.1300.10">
    <property type="entry name" value="3'5'-cyclic nucleotide phosphodiesterase, catalytic domain"/>
    <property type="match status" value="1"/>
</dbReference>
<dbReference type="Proteomes" id="UP000187209">
    <property type="component" value="Unassembled WGS sequence"/>
</dbReference>
<feature type="transmembrane region" description="Helical" evidence="8">
    <location>
        <begin position="12"/>
        <end position="33"/>
    </location>
</feature>
<dbReference type="GO" id="GO:0046872">
    <property type="term" value="F:metal ion binding"/>
    <property type="evidence" value="ECO:0007669"/>
    <property type="project" value="UniProtKB-KW"/>
</dbReference>
<protein>
    <recommendedName>
        <fullName evidence="6">Phosphodiesterase</fullName>
        <ecNumber evidence="6">3.1.4.-</ecNumber>
    </recommendedName>
</protein>
<feature type="binding site" evidence="5">
    <location>
        <position position="414"/>
    </location>
    <ligand>
        <name>Zn(2+)</name>
        <dbReference type="ChEBI" id="CHEBI:29105"/>
        <label>1</label>
    </ligand>
</feature>
<feature type="binding site" evidence="5">
    <location>
        <position position="415"/>
    </location>
    <ligand>
        <name>Zn(2+)</name>
        <dbReference type="ChEBI" id="CHEBI:29105"/>
        <label>2</label>
    </ligand>
</feature>
<evidence type="ECO:0000256" key="4">
    <source>
        <dbReference type="PIRSR" id="PIRSR623088-2"/>
    </source>
</evidence>
<evidence type="ECO:0000256" key="8">
    <source>
        <dbReference type="SAM" id="Phobius"/>
    </source>
</evidence>
<evidence type="ECO:0000259" key="9">
    <source>
        <dbReference type="PROSITE" id="PS51845"/>
    </source>
</evidence>
<feature type="binding site" evidence="4">
    <location>
        <begin position="373"/>
        <end position="377"/>
    </location>
    <ligand>
        <name>AMP</name>
        <dbReference type="ChEBI" id="CHEBI:456215"/>
    </ligand>
</feature>